<dbReference type="InterPro" id="IPR015422">
    <property type="entry name" value="PyrdxlP-dep_Trfase_small"/>
</dbReference>
<comment type="catalytic activity">
    <reaction evidence="14">
        <text>4-aminobutanoate + 2-oxoglutarate = succinate semialdehyde + L-glutamate</text>
        <dbReference type="Rhea" id="RHEA:23352"/>
        <dbReference type="ChEBI" id="CHEBI:16810"/>
        <dbReference type="ChEBI" id="CHEBI:29985"/>
        <dbReference type="ChEBI" id="CHEBI:57706"/>
        <dbReference type="ChEBI" id="CHEBI:59888"/>
        <dbReference type="EC" id="2.6.1.19"/>
    </reaction>
</comment>
<gene>
    <name evidence="17" type="ORF">SAMN05421799_102374</name>
</gene>
<evidence type="ECO:0000256" key="14">
    <source>
        <dbReference type="ARBA" id="ARBA00048021"/>
    </source>
</evidence>
<dbReference type="InterPro" id="IPR015424">
    <property type="entry name" value="PyrdxlP-dep_Trfase"/>
</dbReference>
<dbReference type="EC" id="2.6.1.22" evidence="5"/>
<evidence type="ECO:0000256" key="13">
    <source>
        <dbReference type="ARBA" id="ARBA00031787"/>
    </source>
</evidence>
<evidence type="ECO:0000256" key="5">
    <source>
        <dbReference type="ARBA" id="ARBA00012876"/>
    </source>
</evidence>
<dbReference type="InterPro" id="IPR050103">
    <property type="entry name" value="Class-III_PLP-dep_AT"/>
</dbReference>
<comment type="pathway">
    <text evidence="3">Amino-acid degradation; 4-aminobutanoate degradation.</text>
</comment>
<evidence type="ECO:0000313" key="18">
    <source>
        <dbReference type="Proteomes" id="UP000186156"/>
    </source>
</evidence>
<evidence type="ECO:0000256" key="7">
    <source>
        <dbReference type="ARBA" id="ARBA00022576"/>
    </source>
</evidence>
<dbReference type="EC" id="2.6.1.19" evidence="6"/>
<dbReference type="RefSeq" id="WP_076345352.1">
    <property type="nucleotide sequence ID" value="NZ_FTOO01000002.1"/>
</dbReference>
<evidence type="ECO:0000313" key="17">
    <source>
        <dbReference type="EMBL" id="SIS68135.1"/>
    </source>
</evidence>
<dbReference type="PROSITE" id="PS00600">
    <property type="entry name" value="AA_TRANSFER_CLASS_3"/>
    <property type="match status" value="1"/>
</dbReference>
<accession>A0A1N7L2P7</accession>
<keyword evidence="9 16" id="KW-0663">Pyridoxal phosphate</keyword>
<dbReference type="GO" id="GO:0030170">
    <property type="term" value="F:pyridoxal phosphate binding"/>
    <property type="evidence" value="ECO:0007669"/>
    <property type="project" value="InterPro"/>
</dbReference>
<dbReference type="InterPro" id="IPR015421">
    <property type="entry name" value="PyrdxlP-dep_Trfase_major"/>
</dbReference>
<dbReference type="SUPFAM" id="SSF53383">
    <property type="entry name" value="PLP-dependent transferases"/>
    <property type="match status" value="1"/>
</dbReference>
<evidence type="ECO:0000256" key="11">
    <source>
        <dbReference type="ARBA" id="ARBA00030204"/>
    </source>
</evidence>
<dbReference type="Pfam" id="PF00202">
    <property type="entry name" value="Aminotran_3"/>
    <property type="match status" value="1"/>
</dbReference>
<evidence type="ECO:0000256" key="9">
    <source>
        <dbReference type="ARBA" id="ARBA00022898"/>
    </source>
</evidence>
<dbReference type="InterPro" id="IPR005814">
    <property type="entry name" value="Aminotrans_3"/>
</dbReference>
<evidence type="ECO:0000256" key="3">
    <source>
        <dbReference type="ARBA" id="ARBA00005176"/>
    </source>
</evidence>
<organism evidence="17 18">
    <name type="scientific">Alicyclobacillus vulcanalis</name>
    <dbReference type="NCBI Taxonomy" id="252246"/>
    <lineage>
        <taxon>Bacteria</taxon>
        <taxon>Bacillati</taxon>
        <taxon>Bacillota</taxon>
        <taxon>Bacilli</taxon>
        <taxon>Bacillales</taxon>
        <taxon>Alicyclobacillaceae</taxon>
        <taxon>Alicyclobacillus</taxon>
    </lineage>
</organism>
<keyword evidence="8 17" id="KW-0808">Transferase</keyword>
<dbReference type="OrthoDB" id="9807885at2"/>
<dbReference type="Gene3D" id="3.90.1150.10">
    <property type="entry name" value="Aspartate Aminotransferase, domain 1"/>
    <property type="match status" value="1"/>
</dbReference>
<evidence type="ECO:0000256" key="4">
    <source>
        <dbReference type="ARBA" id="ARBA00008954"/>
    </source>
</evidence>
<keyword evidence="18" id="KW-1185">Reference proteome</keyword>
<dbReference type="PANTHER" id="PTHR11986">
    <property type="entry name" value="AMINOTRANSFERASE CLASS III"/>
    <property type="match status" value="1"/>
</dbReference>
<evidence type="ECO:0000256" key="6">
    <source>
        <dbReference type="ARBA" id="ARBA00012912"/>
    </source>
</evidence>
<dbReference type="GO" id="GO:0047298">
    <property type="term" value="F:(S)-3-amino-2-methylpropionate transaminase activity"/>
    <property type="evidence" value="ECO:0007669"/>
    <property type="project" value="UniProtKB-EC"/>
</dbReference>
<dbReference type="STRING" id="252246.SAMN05421799_102374"/>
<evidence type="ECO:0000256" key="15">
    <source>
        <dbReference type="ARBA" id="ARBA00050054"/>
    </source>
</evidence>
<keyword evidence="7 17" id="KW-0032">Aminotransferase</keyword>
<protein>
    <recommendedName>
        <fullName evidence="12">(S)-3-amino-2-methylpropionate transaminase</fullName>
        <ecNumber evidence="6">2.6.1.19</ecNumber>
        <ecNumber evidence="5">2.6.1.22</ecNumber>
    </recommendedName>
    <alternativeName>
        <fullName evidence="13">GABA aminotransferase</fullName>
    </alternativeName>
    <alternativeName>
        <fullName evidence="11">Gamma-amino-N-butyrate transaminase</fullName>
    </alternativeName>
    <alternativeName>
        <fullName evidence="15">Glutamate:succinic semialdehyde transaminase</fullName>
    </alternativeName>
    <alternativeName>
        <fullName evidence="10">L-AIBAT</fullName>
    </alternativeName>
</protein>
<dbReference type="EMBL" id="FTOO01000002">
    <property type="protein sequence ID" value="SIS68135.1"/>
    <property type="molecule type" value="Genomic_DNA"/>
</dbReference>
<evidence type="ECO:0000256" key="1">
    <source>
        <dbReference type="ARBA" id="ARBA00001750"/>
    </source>
</evidence>
<dbReference type="InterPro" id="IPR049704">
    <property type="entry name" value="Aminotrans_3_PPA_site"/>
</dbReference>
<dbReference type="PIRSF" id="PIRSF000521">
    <property type="entry name" value="Transaminase_4ab_Lys_Orn"/>
    <property type="match status" value="1"/>
</dbReference>
<name>A0A1N7L2P7_9BACL</name>
<sequence>MNTFVQSASSSQLERRDRYVARGVSNQNPVVIVRAEGARMWDESGRAYIDFAGGIGVMNVGHNHPEVVAAVKAQAEKLFHTCVHVALNEPYLALAEALCRIAPLSGPKKALLLNSGAEAVENAIKIARSFTGRPAIIAFEGGFHGRTMLGMSLTSKVDPYKVGYGPFVPEVYRMPFPNPYRNPFGPGDLTEQALGFLRHAFETYVDPNQVAAVIVEPVQGEGGFVVPPADFLPKLRDLCRQHGILLVVDEVQTGFGRTGRMFATEYAAGLEPDMVVMAKSMGGGLPISAVVGRADVMDAPKPGGLGGTYGGNPLACAAALKVIEIMERDGLPQRALEIGERSMAFLRGLQERHAMIGDVRGLGAMVAIELVKDRETKEPYPEAVARVSKKCLEYGLITVKAGVYNNVIRLLSPLVISDDELQQGLEILAQAIRETETER</sequence>
<dbReference type="InterPro" id="IPR004632">
    <property type="entry name" value="4NH2But_aminotransferase_bac"/>
</dbReference>
<evidence type="ECO:0000256" key="12">
    <source>
        <dbReference type="ARBA" id="ARBA00030857"/>
    </source>
</evidence>
<dbReference type="Proteomes" id="UP000186156">
    <property type="component" value="Unassembled WGS sequence"/>
</dbReference>
<dbReference type="NCBIfam" id="TIGR00700">
    <property type="entry name" value="GABAtrnsam"/>
    <property type="match status" value="1"/>
</dbReference>
<evidence type="ECO:0000256" key="8">
    <source>
        <dbReference type="ARBA" id="ARBA00022679"/>
    </source>
</evidence>
<comment type="cofactor">
    <cofactor evidence="2">
        <name>pyridoxal 5'-phosphate</name>
        <dbReference type="ChEBI" id="CHEBI:597326"/>
    </cofactor>
</comment>
<proteinExistence type="inferred from homology"/>
<dbReference type="FunFam" id="3.40.640.10:FF:000013">
    <property type="entry name" value="4-aminobutyrate aminotransferase"/>
    <property type="match status" value="1"/>
</dbReference>
<dbReference type="CDD" id="cd00610">
    <property type="entry name" value="OAT_like"/>
    <property type="match status" value="1"/>
</dbReference>
<reference evidence="18" key="1">
    <citation type="submission" date="2017-01" db="EMBL/GenBank/DDBJ databases">
        <authorList>
            <person name="Varghese N."/>
            <person name="Submissions S."/>
        </authorList>
    </citation>
    <scope>NUCLEOTIDE SEQUENCE [LARGE SCALE GENOMIC DNA]</scope>
    <source>
        <strain evidence="18">DSM 16176</strain>
    </source>
</reference>
<dbReference type="GO" id="GO:0034386">
    <property type="term" value="F:4-aminobutyrate:2-oxoglutarate transaminase activity"/>
    <property type="evidence" value="ECO:0007669"/>
    <property type="project" value="UniProtKB-EC"/>
</dbReference>
<dbReference type="GO" id="GO:0042802">
    <property type="term" value="F:identical protein binding"/>
    <property type="evidence" value="ECO:0007669"/>
    <property type="project" value="TreeGrafter"/>
</dbReference>
<evidence type="ECO:0000256" key="10">
    <source>
        <dbReference type="ARBA" id="ARBA00029760"/>
    </source>
</evidence>
<comment type="similarity">
    <text evidence="4 16">Belongs to the class-III pyridoxal-phosphate-dependent aminotransferase family.</text>
</comment>
<evidence type="ECO:0000256" key="16">
    <source>
        <dbReference type="RuleBase" id="RU003560"/>
    </source>
</evidence>
<dbReference type="AlphaFoldDB" id="A0A1N7L2P7"/>
<evidence type="ECO:0000256" key="2">
    <source>
        <dbReference type="ARBA" id="ARBA00001933"/>
    </source>
</evidence>
<dbReference type="Gene3D" id="3.40.640.10">
    <property type="entry name" value="Type I PLP-dependent aspartate aminotransferase-like (Major domain)"/>
    <property type="match status" value="1"/>
</dbReference>
<dbReference type="GO" id="GO:0009448">
    <property type="term" value="P:gamma-aminobutyric acid metabolic process"/>
    <property type="evidence" value="ECO:0007669"/>
    <property type="project" value="InterPro"/>
</dbReference>
<comment type="catalytic activity">
    <reaction evidence="1">
        <text>(S)-3-amino-2-methylpropanoate + 2-oxoglutarate = 2-methyl-3-oxopropanoate + L-glutamate</text>
        <dbReference type="Rhea" id="RHEA:13993"/>
        <dbReference type="ChEBI" id="CHEBI:16810"/>
        <dbReference type="ChEBI" id="CHEBI:29985"/>
        <dbReference type="ChEBI" id="CHEBI:57700"/>
        <dbReference type="ChEBI" id="CHEBI:58655"/>
        <dbReference type="EC" id="2.6.1.22"/>
    </reaction>
</comment>